<reference evidence="5 6" key="1">
    <citation type="submission" date="2021-03" db="EMBL/GenBank/DDBJ databases">
        <title>Thiomicrorhabdus sp.nov.,novel sulfur-oxidizing bacteria isolated from coastal sediment.</title>
        <authorList>
            <person name="Liu X."/>
        </authorList>
    </citation>
    <scope>NUCLEOTIDE SEQUENCE [LARGE SCALE GENOMIC DNA]</scope>
    <source>
        <strain evidence="5 6">6S2-11</strain>
    </source>
</reference>
<dbReference type="Proteomes" id="UP000664835">
    <property type="component" value="Unassembled WGS sequence"/>
</dbReference>
<gene>
    <name evidence="5" type="ORF">J3998_05785</name>
</gene>
<dbReference type="SUPFAM" id="SSF69593">
    <property type="entry name" value="Glycerol-3-phosphate (1)-acyltransferase"/>
    <property type="match status" value="1"/>
</dbReference>
<evidence type="ECO:0000256" key="2">
    <source>
        <dbReference type="ARBA" id="ARBA00022679"/>
    </source>
</evidence>
<comment type="pathway">
    <text evidence="1">Lipid metabolism.</text>
</comment>
<name>A0ABS3Q4R6_9GAMM</name>
<protein>
    <submittedName>
        <fullName evidence="5">1-acyl-sn-glycerol-3-phosphate acyltransferase</fullName>
    </submittedName>
</protein>
<keyword evidence="2" id="KW-0808">Transferase</keyword>
<organism evidence="5 6">
    <name type="scientific">Thiomicrorhabdus marina</name>
    <dbReference type="NCBI Taxonomy" id="2818442"/>
    <lineage>
        <taxon>Bacteria</taxon>
        <taxon>Pseudomonadati</taxon>
        <taxon>Pseudomonadota</taxon>
        <taxon>Gammaproteobacteria</taxon>
        <taxon>Thiotrichales</taxon>
        <taxon>Piscirickettsiaceae</taxon>
        <taxon>Thiomicrorhabdus</taxon>
    </lineage>
</organism>
<feature type="domain" description="Phospholipid/glycerol acyltransferase" evidence="4">
    <location>
        <begin position="75"/>
        <end position="189"/>
    </location>
</feature>
<evidence type="ECO:0000259" key="4">
    <source>
        <dbReference type="SMART" id="SM00563"/>
    </source>
</evidence>
<dbReference type="CDD" id="cd07989">
    <property type="entry name" value="LPLAT_AGPAT-like"/>
    <property type="match status" value="1"/>
</dbReference>
<dbReference type="PANTHER" id="PTHR10434">
    <property type="entry name" value="1-ACYL-SN-GLYCEROL-3-PHOSPHATE ACYLTRANSFERASE"/>
    <property type="match status" value="1"/>
</dbReference>
<keyword evidence="3 5" id="KW-0012">Acyltransferase</keyword>
<comment type="caution">
    <text evidence="5">The sequence shown here is derived from an EMBL/GenBank/DDBJ whole genome shotgun (WGS) entry which is preliminary data.</text>
</comment>
<dbReference type="InterPro" id="IPR002123">
    <property type="entry name" value="Plipid/glycerol_acylTrfase"/>
</dbReference>
<evidence type="ECO:0000313" key="5">
    <source>
        <dbReference type="EMBL" id="MBO1927083.1"/>
    </source>
</evidence>
<dbReference type="RefSeq" id="WP_208148529.1">
    <property type="nucleotide sequence ID" value="NZ_JAGETV010000007.1"/>
</dbReference>
<dbReference type="EMBL" id="JAGETV010000007">
    <property type="protein sequence ID" value="MBO1927083.1"/>
    <property type="molecule type" value="Genomic_DNA"/>
</dbReference>
<dbReference type="SMART" id="SM00563">
    <property type="entry name" value="PlsC"/>
    <property type="match status" value="1"/>
</dbReference>
<keyword evidence="6" id="KW-1185">Reference proteome</keyword>
<sequence length="254" mass="28827">MKLLLILRSSLFAIGQTISLVLFSVFGQLTLPFSNKVRYGVMTHWATFCLWWLRITCGIKVRVHGADQILPEKAGLILARHESAWETLQFQRIFPRQAYVLKQELLRIPFFGWGMKLLHPIAIDRNAGRKALKQILQEGQERLDNGNWVVIFPEGTRMPPNELGKINIGGAMLAKQAKAPIYLVTHNGGSYWPKNSFMKRPGTVDVYIKRIDDVSDLSAADINQLTADWYQQYFSTPSLAEQKPTEGTEVSTHS</sequence>
<accession>A0ABS3Q4R6</accession>
<dbReference type="Pfam" id="PF01553">
    <property type="entry name" value="Acyltransferase"/>
    <property type="match status" value="1"/>
</dbReference>
<dbReference type="GO" id="GO:0016746">
    <property type="term" value="F:acyltransferase activity"/>
    <property type="evidence" value="ECO:0007669"/>
    <property type="project" value="UniProtKB-KW"/>
</dbReference>
<evidence type="ECO:0000256" key="3">
    <source>
        <dbReference type="ARBA" id="ARBA00023315"/>
    </source>
</evidence>
<evidence type="ECO:0000313" key="6">
    <source>
        <dbReference type="Proteomes" id="UP000664835"/>
    </source>
</evidence>
<dbReference type="PANTHER" id="PTHR10434:SF40">
    <property type="entry name" value="1-ACYL-SN-GLYCEROL-3-PHOSPHATE ACYLTRANSFERASE"/>
    <property type="match status" value="1"/>
</dbReference>
<proteinExistence type="predicted"/>
<evidence type="ECO:0000256" key="1">
    <source>
        <dbReference type="ARBA" id="ARBA00005189"/>
    </source>
</evidence>